<accession>A0A844F8D4</accession>
<dbReference type="RefSeq" id="WP_154322831.1">
    <property type="nucleotide sequence ID" value="NZ_CAMAAA010000034.1"/>
</dbReference>
<gene>
    <name evidence="1" type="ORF">FYJ37_15610</name>
</gene>
<organism evidence="1 2">
    <name type="scientific">Clostridium scindens (strain JCM 10418 / VPI 12708)</name>
    <dbReference type="NCBI Taxonomy" id="29347"/>
    <lineage>
        <taxon>Bacteria</taxon>
        <taxon>Bacillati</taxon>
        <taxon>Bacillota</taxon>
        <taxon>Clostridia</taxon>
        <taxon>Lachnospirales</taxon>
        <taxon>Lachnospiraceae</taxon>
    </lineage>
</organism>
<dbReference type="Proteomes" id="UP000462363">
    <property type="component" value="Unassembled WGS sequence"/>
</dbReference>
<name>A0A844F8D4_CLOSV</name>
<proteinExistence type="predicted"/>
<protein>
    <submittedName>
        <fullName evidence="1">Uncharacterized protein</fullName>
    </submittedName>
</protein>
<dbReference type="AlphaFoldDB" id="A0A844F8D4"/>
<comment type="caution">
    <text evidence="1">The sequence shown here is derived from an EMBL/GenBank/DDBJ whole genome shotgun (WGS) entry which is preliminary data.</text>
</comment>
<sequence>MCIKDMIIANSRGQEKGFLTESAQLDIDLGDTNDFELQMALSEYMNLGYQLGDRIYLPGTEYGGLIEDKETSTYEDSVFLRGYTWRGLLQQKIICPENGQEKLTISGEANEILAVLTEGWFDGLMQVDDVDSGIQIQGYEMDGYVDGLEGLTGMLKSAGAKLELVYEQQKFSGCVVIRAVPIVDYSENIEYSNDNKVHFTTRDYQMGTNHLVCYGKDKEEKLITVHLYADEKGNVSEKQSFFGADERAAVYEATSQSDRAKMIEDGTEKLKDAGNYKELSMTIQDIEVAVGDIVGGRERITGLYMKQPVTGKILKLDVNNKTIEYKVGE</sequence>
<dbReference type="EMBL" id="VUMB01000047">
    <property type="protein sequence ID" value="MSS41716.1"/>
    <property type="molecule type" value="Genomic_DNA"/>
</dbReference>
<evidence type="ECO:0000313" key="1">
    <source>
        <dbReference type="EMBL" id="MSS41716.1"/>
    </source>
</evidence>
<reference evidence="1 2" key="1">
    <citation type="submission" date="2019-08" db="EMBL/GenBank/DDBJ databases">
        <title>In-depth cultivation of the pig gut microbiome towards novel bacterial diversity and tailored functional studies.</title>
        <authorList>
            <person name="Wylensek D."/>
            <person name="Hitch T.C.A."/>
            <person name="Clavel T."/>
        </authorList>
    </citation>
    <scope>NUCLEOTIDE SEQUENCE [LARGE SCALE GENOMIC DNA]</scope>
    <source>
        <strain evidence="1 2">BL-389-WT-3D</strain>
    </source>
</reference>
<evidence type="ECO:0000313" key="2">
    <source>
        <dbReference type="Proteomes" id="UP000462363"/>
    </source>
</evidence>